<dbReference type="OrthoDB" id="9759607at2"/>
<evidence type="ECO:0000256" key="3">
    <source>
        <dbReference type="SAM" id="Phobius"/>
    </source>
</evidence>
<keyword evidence="3" id="KW-1133">Transmembrane helix</keyword>
<dbReference type="GO" id="GO:0052621">
    <property type="term" value="F:diguanylate cyclase activity"/>
    <property type="evidence" value="ECO:0007669"/>
    <property type="project" value="UniProtKB-EC"/>
</dbReference>
<keyword evidence="3" id="KW-0812">Transmembrane</keyword>
<evidence type="ECO:0000256" key="2">
    <source>
        <dbReference type="ARBA" id="ARBA00034247"/>
    </source>
</evidence>
<dbReference type="RefSeq" id="WP_097105376.1">
    <property type="nucleotide sequence ID" value="NZ_OCPC01000001.1"/>
</dbReference>
<comment type="catalytic activity">
    <reaction evidence="2">
        <text>2 GTP = 3',3'-c-di-GMP + 2 diphosphate</text>
        <dbReference type="Rhea" id="RHEA:24898"/>
        <dbReference type="ChEBI" id="CHEBI:33019"/>
        <dbReference type="ChEBI" id="CHEBI:37565"/>
        <dbReference type="ChEBI" id="CHEBI:58805"/>
        <dbReference type="EC" id="2.7.7.65"/>
    </reaction>
</comment>
<feature type="transmembrane region" description="Helical" evidence="3">
    <location>
        <begin position="155"/>
        <end position="188"/>
    </location>
</feature>
<dbReference type="AlphaFoldDB" id="A0A286HXE1"/>
<name>A0A286HXE1_9HYPH</name>
<dbReference type="PROSITE" id="PS50887">
    <property type="entry name" value="GGDEF"/>
    <property type="match status" value="1"/>
</dbReference>
<keyword evidence="6" id="KW-1185">Reference proteome</keyword>
<dbReference type="GO" id="GO:0043709">
    <property type="term" value="P:cell adhesion involved in single-species biofilm formation"/>
    <property type="evidence" value="ECO:0007669"/>
    <property type="project" value="TreeGrafter"/>
</dbReference>
<dbReference type="NCBIfam" id="TIGR00254">
    <property type="entry name" value="GGDEF"/>
    <property type="match status" value="1"/>
</dbReference>
<evidence type="ECO:0000259" key="4">
    <source>
        <dbReference type="PROSITE" id="PS50887"/>
    </source>
</evidence>
<dbReference type="Pfam" id="PF00990">
    <property type="entry name" value="GGDEF"/>
    <property type="match status" value="1"/>
</dbReference>
<dbReference type="SUPFAM" id="SSF55073">
    <property type="entry name" value="Nucleotide cyclase"/>
    <property type="match status" value="1"/>
</dbReference>
<dbReference type="EMBL" id="OCPC01000001">
    <property type="protein sequence ID" value="SOE12508.1"/>
    <property type="molecule type" value="Genomic_DNA"/>
</dbReference>
<dbReference type="InterPro" id="IPR029787">
    <property type="entry name" value="Nucleotide_cyclase"/>
</dbReference>
<feature type="transmembrane region" description="Helical" evidence="3">
    <location>
        <begin position="95"/>
        <end position="113"/>
    </location>
</feature>
<evidence type="ECO:0000313" key="6">
    <source>
        <dbReference type="Proteomes" id="UP000219465"/>
    </source>
</evidence>
<dbReference type="PANTHER" id="PTHR45138:SF9">
    <property type="entry name" value="DIGUANYLATE CYCLASE DGCM-RELATED"/>
    <property type="match status" value="1"/>
</dbReference>
<sequence length="435" mass="48436">MVKRKKVIFSPAIAADRAYLGVHNDPVVSAEVERLLSHRTRDIRLNDELNRLFRERIWPQTAKIIRAWMIWVAILGVLTLALNMLLLPLDILKSIILPSAVLPPIALALALVWRRPRAPWLQGSLLIAGVFGILLSIALVGLNAGGEFYERHLNIMLFVAITAIIIFGIPLAWTVTIAALALSLYYVFQLTNPSLELGSALASTLFFTAGVFATVAARRNMTLLAQKSFLLELRDRHRVFELGEVNDRLESLARTDPLTGVANRRWMEEMLVRLWDKEKKSPGQVAMLMCDIDEFKKLNDHLGHAEGDRCLVQVANIIEKHVRRNLDVVARYGGEEFLVILPQLSEAEALLVAERVRESVEAASMPNPTSSVSRYVTLSIGIAVQGAGSENLSSEQLQQHADAALYRAKQSGRNRVVIHRPQTSSLDDLAEENAV</sequence>
<dbReference type="InterPro" id="IPR000160">
    <property type="entry name" value="GGDEF_dom"/>
</dbReference>
<dbReference type="FunFam" id="3.30.70.270:FF:000001">
    <property type="entry name" value="Diguanylate cyclase domain protein"/>
    <property type="match status" value="1"/>
</dbReference>
<dbReference type="GO" id="GO:0005886">
    <property type="term" value="C:plasma membrane"/>
    <property type="evidence" value="ECO:0007669"/>
    <property type="project" value="TreeGrafter"/>
</dbReference>
<accession>A0A286HXE1</accession>
<dbReference type="SMART" id="SM00267">
    <property type="entry name" value="GGDEF"/>
    <property type="match status" value="1"/>
</dbReference>
<gene>
    <name evidence="5" type="ORF">SAMN05877838_0883</name>
</gene>
<dbReference type="Proteomes" id="UP000219465">
    <property type="component" value="Unassembled WGS sequence"/>
</dbReference>
<dbReference type="Gene3D" id="3.30.70.270">
    <property type="match status" value="1"/>
</dbReference>
<dbReference type="CDD" id="cd01949">
    <property type="entry name" value="GGDEF"/>
    <property type="match status" value="1"/>
</dbReference>
<dbReference type="EC" id="2.7.7.65" evidence="1"/>
<reference evidence="6" key="1">
    <citation type="submission" date="2017-08" db="EMBL/GenBank/DDBJ databases">
        <authorList>
            <person name="Varghese N."/>
            <person name="Submissions S."/>
        </authorList>
    </citation>
    <scope>NUCLEOTIDE SEQUENCE [LARGE SCALE GENOMIC DNA]</scope>
    <source>
        <strain evidence="6">KCTC 23107</strain>
    </source>
</reference>
<feature type="transmembrane region" description="Helical" evidence="3">
    <location>
        <begin position="200"/>
        <end position="217"/>
    </location>
</feature>
<dbReference type="InterPro" id="IPR050469">
    <property type="entry name" value="Diguanylate_Cyclase"/>
</dbReference>
<feature type="domain" description="GGDEF" evidence="4">
    <location>
        <begin position="283"/>
        <end position="421"/>
    </location>
</feature>
<proteinExistence type="predicted"/>
<organism evidence="5 6">
    <name type="scientific">Hoeflea halophila</name>
    <dbReference type="NCBI Taxonomy" id="714899"/>
    <lineage>
        <taxon>Bacteria</taxon>
        <taxon>Pseudomonadati</taxon>
        <taxon>Pseudomonadota</taxon>
        <taxon>Alphaproteobacteria</taxon>
        <taxon>Hyphomicrobiales</taxon>
        <taxon>Rhizobiaceae</taxon>
        <taxon>Hoeflea</taxon>
    </lineage>
</organism>
<dbReference type="InterPro" id="IPR043128">
    <property type="entry name" value="Rev_trsase/Diguanyl_cyclase"/>
</dbReference>
<protein>
    <recommendedName>
        <fullName evidence="1">diguanylate cyclase</fullName>
        <ecNumber evidence="1">2.7.7.65</ecNumber>
    </recommendedName>
</protein>
<feature type="transmembrane region" description="Helical" evidence="3">
    <location>
        <begin position="125"/>
        <end position="143"/>
    </location>
</feature>
<feature type="transmembrane region" description="Helical" evidence="3">
    <location>
        <begin position="68"/>
        <end position="89"/>
    </location>
</feature>
<evidence type="ECO:0000256" key="1">
    <source>
        <dbReference type="ARBA" id="ARBA00012528"/>
    </source>
</evidence>
<keyword evidence="3" id="KW-0472">Membrane</keyword>
<evidence type="ECO:0000313" key="5">
    <source>
        <dbReference type="EMBL" id="SOE12508.1"/>
    </source>
</evidence>
<dbReference type="PANTHER" id="PTHR45138">
    <property type="entry name" value="REGULATORY COMPONENTS OF SENSORY TRANSDUCTION SYSTEM"/>
    <property type="match status" value="1"/>
</dbReference>
<dbReference type="GO" id="GO:1902201">
    <property type="term" value="P:negative regulation of bacterial-type flagellum-dependent cell motility"/>
    <property type="evidence" value="ECO:0007669"/>
    <property type="project" value="TreeGrafter"/>
</dbReference>